<name>A0ABR7Z8U0_9PSED</name>
<keyword evidence="2" id="KW-1185">Reference proteome</keyword>
<evidence type="ECO:0000313" key="2">
    <source>
        <dbReference type="Proteomes" id="UP000805841"/>
    </source>
</evidence>
<evidence type="ECO:0000313" key="1">
    <source>
        <dbReference type="EMBL" id="MBD1601969.1"/>
    </source>
</evidence>
<dbReference type="EMBL" id="JAAOCA010000047">
    <property type="protein sequence ID" value="MBD1601969.1"/>
    <property type="molecule type" value="Genomic_DNA"/>
</dbReference>
<comment type="caution">
    <text evidence="1">The sequence shown here is derived from an EMBL/GenBank/DDBJ whole genome shotgun (WGS) entry which is preliminary data.</text>
</comment>
<dbReference type="RefSeq" id="WP_190426171.1">
    <property type="nucleotide sequence ID" value="NZ_JAAOCA010000047.1"/>
</dbReference>
<gene>
    <name evidence="1" type="ORF">HAQ05_25155</name>
</gene>
<organism evidence="1 2">
    <name type="scientific">Pseudomonas typographi</name>
    <dbReference type="NCBI Taxonomy" id="2715964"/>
    <lineage>
        <taxon>Bacteria</taxon>
        <taxon>Pseudomonadati</taxon>
        <taxon>Pseudomonadota</taxon>
        <taxon>Gammaproteobacteria</taxon>
        <taxon>Pseudomonadales</taxon>
        <taxon>Pseudomonadaceae</taxon>
        <taxon>Pseudomonas</taxon>
    </lineage>
</organism>
<reference evidence="1 2" key="1">
    <citation type="journal article" date="2020" name="Insects">
        <title>Bacteria Belonging to Pseudomonas typographi sp. nov. from the Bark Beetle Ips typographus Have Genomic Potential to Aid in the Host Ecology.</title>
        <authorList>
            <person name="Peral-Aranega E."/>
            <person name="Saati-Santamaria Z."/>
            <person name="Kolarik M."/>
            <person name="Rivas R."/>
            <person name="Garcia-Fraile P."/>
        </authorList>
    </citation>
    <scope>NUCLEOTIDE SEQUENCE [LARGE SCALE GENOMIC DNA]</scope>
    <source>
        <strain evidence="1 2">CA3A</strain>
    </source>
</reference>
<dbReference type="Proteomes" id="UP000805841">
    <property type="component" value="Unassembled WGS sequence"/>
</dbReference>
<protein>
    <submittedName>
        <fullName evidence="1">Antitermination protein Q</fullName>
    </submittedName>
</protein>
<accession>A0ABR7Z8U0</accession>
<proteinExistence type="predicted"/>
<sequence length="131" mass="14980">MSKRVNINKLSRPLGDTEYLLEQWGWWRMSGMGVPRYVSPSFAIMRDNVEQLTCKSFVIIDEVAMSVDSAVARLTLRNQMMGDMVWLYFGAKWPAVRVGKHFEMSEAKARELIKAGVAWVDSSLEMMRDAA</sequence>